<gene>
    <name evidence="3" type="ORF">K457DRAFT_142367</name>
</gene>
<organism evidence="3 4">
    <name type="scientific">Linnemannia elongata AG-77</name>
    <dbReference type="NCBI Taxonomy" id="1314771"/>
    <lineage>
        <taxon>Eukaryota</taxon>
        <taxon>Fungi</taxon>
        <taxon>Fungi incertae sedis</taxon>
        <taxon>Mucoromycota</taxon>
        <taxon>Mortierellomycotina</taxon>
        <taxon>Mortierellomycetes</taxon>
        <taxon>Mortierellales</taxon>
        <taxon>Mortierellaceae</taxon>
        <taxon>Linnemannia</taxon>
    </lineage>
</organism>
<dbReference type="Proteomes" id="UP000078512">
    <property type="component" value="Unassembled WGS sequence"/>
</dbReference>
<name>A0A197JH52_9FUNG</name>
<evidence type="ECO:0000313" key="3">
    <source>
        <dbReference type="EMBL" id="OAQ23831.1"/>
    </source>
</evidence>
<feature type="chain" id="PRO_5008275943" evidence="2">
    <location>
        <begin position="19"/>
        <end position="56"/>
    </location>
</feature>
<feature type="region of interest" description="Disordered" evidence="1">
    <location>
        <begin position="26"/>
        <end position="56"/>
    </location>
</feature>
<proteinExistence type="predicted"/>
<evidence type="ECO:0000313" key="4">
    <source>
        <dbReference type="Proteomes" id="UP000078512"/>
    </source>
</evidence>
<keyword evidence="4" id="KW-1185">Reference proteome</keyword>
<sequence>MAIRFSVIVFLEFVCVQQDCKPEIEGKERERENERKREGKRTNQEEQRKRTKEKER</sequence>
<evidence type="ECO:0000256" key="2">
    <source>
        <dbReference type="SAM" id="SignalP"/>
    </source>
</evidence>
<dbReference type="AlphaFoldDB" id="A0A197JH52"/>
<accession>A0A197JH52</accession>
<reference evidence="3 4" key="1">
    <citation type="submission" date="2016-05" db="EMBL/GenBank/DDBJ databases">
        <title>Genome sequencing reveals origins of a unique bacterial endosymbiosis in the earliest lineages of terrestrial Fungi.</title>
        <authorList>
            <consortium name="DOE Joint Genome Institute"/>
            <person name="Uehling J."/>
            <person name="Gryganskyi A."/>
            <person name="Hameed K."/>
            <person name="Tschaplinski T."/>
            <person name="Misztal P."/>
            <person name="Wu S."/>
            <person name="Desiro A."/>
            <person name="Vande Pol N."/>
            <person name="Du Z.-Y."/>
            <person name="Zienkiewicz A."/>
            <person name="Zienkiewicz K."/>
            <person name="Morin E."/>
            <person name="Tisserant E."/>
            <person name="Splivallo R."/>
            <person name="Hainaut M."/>
            <person name="Henrissat B."/>
            <person name="Ohm R."/>
            <person name="Kuo A."/>
            <person name="Yan J."/>
            <person name="Lipzen A."/>
            <person name="Nolan M."/>
            <person name="Labutti K."/>
            <person name="Barry K."/>
            <person name="Goldstein A."/>
            <person name="Labbe J."/>
            <person name="Schadt C."/>
            <person name="Tuskan G."/>
            <person name="Grigoriev I."/>
            <person name="Martin F."/>
            <person name="Vilgalys R."/>
            <person name="Bonito G."/>
        </authorList>
    </citation>
    <scope>NUCLEOTIDE SEQUENCE [LARGE SCALE GENOMIC DNA]</scope>
    <source>
        <strain evidence="3 4">AG-77</strain>
    </source>
</reference>
<feature type="signal peptide" evidence="2">
    <location>
        <begin position="1"/>
        <end position="18"/>
    </location>
</feature>
<protein>
    <submittedName>
        <fullName evidence="3">Uncharacterized protein</fullName>
    </submittedName>
</protein>
<dbReference type="EMBL" id="KV442107">
    <property type="protein sequence ID" value="OAQ23831.1"/>
    <property type="molecule type" value="Genomic_DNA"/>
</dbReference>
<evidence type="ECO:0000256" key="1">
    <source>
        <dbReference type="SAM" id="MobiDB-lite"/>
    </source>
</evidence>
<keyword evidence="2" id="KW-0732">Signal</keyword>